<dbReference type="Gene3D" id="2.120.10.30">
    <property type="entry name" value="TolB, C-terminal domain"/>
    <property type="match status" value="1"/>
</dbReference>
<name>A0A222VN28_9PSEU</name>
<comment type="similarity">
    <text evidence="1">Belongs to the strictosidine synthase family.</text>
</comment>
<dbReference type="RefSeq" id="WP_091795194.1">
    <property type="nucleotide sequence ID" value="NZ_CP016353.1"/>
</dbReference>
<dbReference type="STRING" id="530584.SAMN05421630_101243"/>
<gene>
    <name evidence="4" type="ORF">SAMN05421630_101243</name>
</gene>
<dbReference type="KEGG" id="pmad:BAY61_09400"/>
<accession>A0A222VN28</accession>
<evidence type="ECO:0000256" key="3">
    <source>
        <dbReference type="ARBA" id="ARBA00023180"/>
    </source>
</evidence>
<dbReference type="PANTHER" id="PTHR10426">
    <property type="entry name" value="STRICTOSIDINE SYNTHASE-RELATED"/>
    <property type="match status" value="1"/>
</dbReference>
<sequence length="311" mass="32671">MDFGTVDLFIVNGNGPEDVLVDGEGTVYTGLEDGRVVRLDDLGARGARIEVIAETGGRPLGIEFFGEELLVCDGERGLLVVSPAEGTVSTLADSIAGVPMLVCNNAAVAADGTVYFSDSSARFPLSKWRDDLVEQTATGRLLRRNPDGTVDQLVGGLQFANGVALARDESFVVVAETGACRLRRVWLTGERAGTTDVFLDGLRGHPDNLSTGSDGLIWVAEASPRVGALELMRKLPSPLRTGIRALPGWIQPKPGPSCGVLGVSADSEIVHDLSGVITGFRMPTGIRESAGRLYLGSLAGQAIARTSVPSQ</sequence>
<dbReference type="InterPro" id="IPR011042">
    <property type="entry name" value="6-blade_b-propeller_TolB-like"/>
</dbReference>
<dbReference type="Pfam" id="PF20067">
    <property type="entry name" value="SSL_N"/>
    <property type="match status" value="1"/>
</dbReference>
<evidence type="ECO:0000313" key="4">
    <source>
        <dbReference type="EMBL" id="SDC05388.1"/>
    </source>
</evidence>
<dbReference type="Proteomes" id="UP000199494">
    <property type="component" value="Unassembled WGS sequence"/>
</dbReference>
<dbReference type="OrthoDB" id="3332247at2"/>
<dbReference type="AlphaFoldDB" id="A0A222VN28"/>
<dbReference type="PANTHER" id="PTHR10426:SF88">
    <property type="entry name" value="ADIPOCYTE PLASMA MEMBRANE-ASSOCIATED PROTEIN HEMOMUCIN-RELATED"/>
    <property type="match status" value="1"/>
</dbReference>
<dbReference type="EMBL" id="FMZE01000001">
    <property type="protein sequence ID" value="SDC05388.1"/>
    <property type="molecule type" value="Genomic_DNA"/>
</dbReference>
<reference evidence="4 5" key="1">
    <citation type="submission" date="2016-10" db="EMBL/GenBank/DDBJ databases">
        <authorList>
            <person name="de Groot N.N."/>
        </authorList>
    </citation>
    <scope>NUCLEOTIDE SEQUENCE [LARGE SCALE GENOMIC DNA]</scope>
    <source>
        <strain evidence="4 5">CGMCC 4.5506</strain>
    </source>
</reference>
<evidence type="ECO:0000256" key="1">
    <source>
        <dbReference type="ARBA" id="ARBA00009191"/>
    </source>
</evidence>
<dbReference type="GO" id="GO:0012505">
    <property type="term" value="C:endomembrane system"/>
    <property type="evidence" value="ECO:0007669"/>
    <property type="project" value="TreeGrafter"/>
</dbReference>
<keyword evidence="5" id="KW-1185">Reference proteome</keyword>
<dbReference type="InterPro" id="IPR018119">
    <property type="entry name" value="Strictosidine_synth_cons-reg"/>
</dbReference>
<organism evidence="4 5">
    <name type="scientific">Prauserella marina</name>
    <dbReference type="NCBI Taxonomy" id="530584"/>
    <lineage>
        <taxon>Bacteria</taxon>
        <taxon>Bacillati</taxon>
        <taxon>Actinomycetota</taxon>
        <taxon>Actinomycetes</taxon>
        <taxon>Pseudonocardiales</taxon>
        <taxon>Pseudonocardiaceae</taxon>
        <taxon>Prauserella</taxon>
    </lineage>
</organism>
<keyword evidence="3" id="KW-0325">Glycoprotein</keyword>
<dbReference type="GO" id="GO:0016787">
    <property type="term" value="F:hydrolase activity"/>
    <property type="evidence" value="ECO:0007669"/>
    <property type="project" value="TreeGrafter"/>
</dbReference>
<dbReference type="Pfam" id="PF03088">
    <property type="entry name" value="Str_synth"/>
    <property type="match status" value="1"/>
</dbReference>
<proteinExistence type="inferred from homology"/>
<dbReference type="SUPFAM" id="SSF63829">
    <property type="entry name" value="Calcium-dependent phosphotriesterase"/>
    <property type="match status" value="1"/>
</dbReference>
<keyword evidence="2" id="KW-0597">Phosphoprotein</keyword>
<evidence type="ECO:0000256" key="2">
    <source>
        <dbReference type="ARBA" id="ARBA00022553"/>
    </source>
</evidence>
<evidence type="ECO:0000313" key="5">
    <source>
        <dbReference type="Proteomes" id="UP000199494"/>
    </source>
</evidence>
<protein>
    <submittedName>
        <fullName evidence="4">Sugar lactone lactonase YvrE</fullName>
    </submittedName>
</protein>